<evidence type="ECO:0000256" key="3">
    <source>
        <dbReference type="ARBA" id="ARBA00022723"/>
    </source>
</evidence>
<proteinExistence type="inferred from homology"/>
<comment type="catalytic activity">
    <reaction evidence="7">
        <text>7,8-dihydropteroate + L-glutamate + ATP = 7,8-dihydrofolate + ADP + phosphate + H(+)</text>
        <dbReference type="Rhea" id="RHEA:23584"/>
        <dbReference type="ChEBI" id="CHEBI:15378"/>
        <dbReference type="ChEBI" id="CHEBI:17839"/>
        <dbReference type="ChEBI" id="CHEBI:29985"/>
        <dbReference type="ChEBI" id="CHEBI:30616"/>
        <dbReference type="ChEBI" id="CHEBI:43474"/>
        <dbReference type="ChEBI" id="CHEBI:57451"/>
        <dbReference type="ChEBI" id="CHEBI:456216"/>
        <dbReference type="EC" id="6.3.2.12"/>
    </reaction>
</comment>
<reference evidence="9" key="1">
    <citation type="submission" date="2016-05" db="EMBL/GenBank/DDBJ databases">
        <title>Comparative genomics of biotechnologically important yeasts.</title>
        <authorList>
            <consortium name="DOE Joint Genome Institute"/>
            <person name="Riley R."/>
            <person name="Haridas S."/>
            <person name="Wolfe K.H."/>
            <person name="Lopes M.R."/>
            <person name="Hittinger C.T."/>
            <person name="Goker M."/>
            <person name="Salamov A."/>
            <person name="Wisecaver J."/>
            <person name="Long T.M."/>
            <person name="Aerts A.L."/>
            <person name="Barry K."/>
            <person name="Choi C."/>
            <person name="Clum A."/>
            <person name="Coughlan A.Y."/>
            <person name="Deshpande S."/>
            <person name="Douglass A.P."/>
            <person name="Hanson S.J."/>
            <person name="Klenk H.-P."/>
            <person name="Labutti K."/>
            <person name="Lapidus A."/>
            <person name="Lindquist E."/>
            <person name="Lipzen A."/>
            <person name="Meier-Kolthoff J.P."/>
            <person name="Ohm R.A."/>
            <person name="Otillar R.P."/>
            <person name="Pangilinan J."/>
            <person name="Peng Y."/>
            <person name="Rokas A."/>
            <person name="Rosa C.A."/>
            <person name="Scheuner C."/>
            <person name="Sibirny A.A."/>
            <person name="Slot J.C."/>
            <person name="Stielow J.B."/>
            <person name="Sun H."/>
            <person name="Kurtzman C.P."/>
            <person name="Blackwell M."/>
            <person name="Grigoriev I.V."/>
            <person name="Jeffries T.W."/>
        </authorList>
    </citation>
    <scope>NUCLEOTIDE SEQUENCE [LARGE SCALE GENOMIC DNA]</scope>
    <source>
        <strain evidence="9">NRRL Y-12698</strain>
    </source>
</reference>
<accession>A0A1E3QYY5</accession>
<dbReference type="EMBL" id="KV454426">
    <property type="protein sequence ID" value="ODQ82825.1"/>
    <property type="molecule type" value="Genomic_DNA"/>
</dbReference>
<name>A0A1E3QYY5_9ASCO</name>
<dbReference type="GO" id="GO:0006730">
    <property type="term" value="P:one-carbon metabolic process"/>
    <property type="evidence" value="ECO:0007669"/>
    <property type="project" value="UniProtKB-KW"/>
</dbReference>
<gene>
    <name evidence="8" type="ORF">BABINDRAFT_164560</name>
</gene>
<dbReference type="GeneID" id="30148117"/>
<dbReference type="InterPro" id="IPR001645">
    <property type="entry name" value="Folylpolyglutamate_synth"/>
</dbReference>
<keyword evidence="4 7" id="KW-0547">Nucleotide-binding</keyword>
<keyword evidence="9" id="KW-1185">Reference proteome</keyword>
<evidence type="ECO:0000256" key="2">
    <source>
        <dbReference type="ARBA" id="ARBA00022598"/>
    </source>
</evidence>
<evidence type="ECO:0000256" key="5">
    <source>
        <dbReference type="ARBA" id="ARBA00022840"/>
    </source>
</evidence>
<dbReference type="GO" id="GO:0004326">
    <property type="term" value="F:tetrahydrofolylpolyglutamate synthase activity"/>
    <property type="evidence" value="ECO:0007669"/>
    <property type="project" value="InterPro"/>
</dbReference>
<dbReference type="InterPro" id="IPR036615">
    <property type="entry name" value="Mur_ligase_C_dom_sf"/>
</dbReference>
<dbReference type="Proteomes" id="UP000094336">
    <property type="component" value="Unassembled WGS sequence"/>
</dbReference>
<dbReference type="GO" id="GO:0008841">
    <property type="term" value="F:dihydrofolate synthase activity"/>
    <property type="evidence" value="ECO:0007669"/>
    <property type="project" value="UniProtKB-EC"/>
</dbReference>
<evidence type="ECO:0000256" key="1">
    <source>
        <dbReference type="ARBA" id="ARBA00008276"/>
    </source>
</evidence>
<dbReference type="Gene3D" id="3.90.190.20">
    <property type="entry name" value="Mur ligase, C-terminal domain"/>
    <property type="match status" value="1"/>
</dbReference>
<dbReference type="InterPro" id="IPR036565">
    <property type="entry name" value="Mur-like_cat_sf"/>
</dbReference>
<dbReference type="AlphaFoldDB" id="A0A1E3QYY5"/>
<keyword evidence="6" id="KW-0460">Magnesium</keyword>
<dbReference type="InterPro" id="IPR018109">
    <property type="entry name" value="Folylpolyglutamate_synth_CS"/>
</dbReference>
<dbReference type="OrthoDB" id="5212574at2759"/>
<dbReference type="STRING" id="984486.A0A1E3QYY5"/>
<keyword evidence="5 7" id="KW-0067">ATP-binding</keyword>
<dbReference type="PROSITE" id="PS01011">
    <property type="entry name" value="FOLYLPOLYGLU_SYNT_1"/>
    <property type="match status" value="1"/>
</dbReference>
<comment type="similarity">
    <text evidence="1 7">Belongs to the folylpolyglutamate synthase family.</text>
</comment>
<dbReference type="PROSITE" id="PS01012">
    <property type="entry name" value="FOLYLPOLYGLU_SYNT_2"/>
    <property type="match status" value="1"/>
</dbReference>
<dbReference type="UniPathway" id="UPA00850"/>
<organism evidence="8 9">
    <name type="scientific">Babjeviella inositovora NRRL Y-12698</name>
    <dbReference type="NCBI Taxonomy" id="984486"/>
    <lineage>
        <taxon>Eukaryota</taxon>
        <taxon>Fungi</taxon>
        <taxon>Dikarya</taxon>
        <taxon>Ascomycota</taxon>
        <taxon>Saccharomycotina</taxon>
        <taxon>Pichiomycetes</taxon>
        <taxon>Serinales incertae sedis</taxon>
        <taxon>Babjeviella</taxon>
    </lineage>
</organism>
<dbReference type="PANTHER" id="PTHR11136">
    <property type="entry name" value="FOLYLPOLYGLUTAMATE SYNTHASE-RELATED"/>
    <property type="match status" value="1"/>
</dbReference>
<evidence type="ECO:0000256" key="6">
    <source>
        <dbReference type="ARBA" id="ARBA00022842"/>
    </source>
</evidence>
<dbReference type="EC" id="6.3.2.12" evidence="7"/>
<dbReference type="GO" id="GO:0005829">
    <property type="term" value="C:cytosol"/>
    <property type="evidence" value="ECO:0007669"/>
    <property type="project" value="TreeGrafter"/>
</dbReference>
<dbReference type="GO" id="GO:0005739">
    <property type="term" value="C:mitochondrion"/>
    <property type="evidence" value="ECO:0007669"/>
    <property type="project" value="TreeGrafter"/>
</dbReference>
<evidence type="ECO:0000256" key="7">
    <source>
        <dbReference type="PIRNR" id="PIRNR001563"/>
    </source>
</evidence>
<dbReference type="PANTHER" id="PTHR11136:SF0">
    <property type="entry name" value="DIHYDROFOLATE SYNTHETASE-RELATED"/>
    <property type="match status" value="1"/>
</dbReference>
<dbReference type="RefSeq" id="XP_018988153.1">
    <property type="nucleotide sequence ID" value="XM_019130264.1"/>
</dbReference>
<dbReference type="GO" id="GO:0046872">
    <property type="term" value="F:metal ion binding"/>
    <property type="evidence" value="ECO:0007669"/>
    <property type="project" value="UniProtKB-KW"/>
</dbReference>
<keyword evidence="2 7" id="KW-0436">Ligase</keyword>
<sequence length="432" mass="46342">MPIDLGLQRISLLLLKLGNPQLSWKTVHVAGTNGKGSVVAYLSLVLTSSSYKTGRFTSPHLIRKADCVCLNNVPVLDQTFALAERRVLSVNEVEKIGATEFEILTATAFEIFHSARVQFAVIEVGLGGRLDATNVIPGANGGLGVVATGVTKIGLDHEGILGNTIGEIACEKAGIAKQNIPMVVDATNEVEALASITRVAGTHKAPITKSVPDLSTVTAFGDLSNLRSPLLGEYQLANLMVALNILQVILPVAPQITPQLVIAGVESVQWPGRLQKLTLYYRQNTPGLPLLLDGAHNGQSAVELSRYLAKNREEGLTFVIAITRGKSLAPLLSNLLQPQDKVVVTLFGPVDGMPWIACMSPAELRLEVCRYVAPERVFVCENQVAALDKARELHRGVVVCGSLYLVGDLLRAHERVRSTNDDASSGLKDEKT</sequence>
<evidence type="ECO:0000313" key="9">
    <source>
        <dbReference type="Proteomes" id="UP000094336"/>
    </source>
</evidence>
<keyword evidence="3" id="KW-0479">Metal-binding</keyword>
<evidence type="ECO:0000313" key="8">
    <source>
        <dbReference type="EMBL" id="ODQ82825.1"/>
    </source>
</evidence>
<evidence type="ECO:0000256" key="4">
    <source>
        <dbReference type="ARBA" id="ARBA00022741"/>
    </source>
</evidence>
<dbReference type="SUPFAM" id="SSF53244">
    <property type="entry name" value="MurD-like peptide ligases, peptide-binding domain"/>
    <property type="match status" value="1"/>
</dbReference>
<dbReference type="Gene3D" id="3.40.1190.10">
    <property type="entry name" value="Mur-like, catalytic domain"/>
    <property type="match status" value="1"/>
</dbReference>
<dbReference type="NCBIfam" id="TIGR01499">
    <property type="entry name" value="folC"/>
    <property type="match status" value="1"/>
</dbReference>
<dbReference type="PIRSF" id="PIRSF001563">
    <property type="entry name" value="Folylpolyglu_synth"/>
    <property type="match status" value="1"/>
</dbReference>
<dbReference type="GO" id="GO:0005524">
    <property type="term" value="F:ATP binding"/>
    <property type="evidence" value="ECO:0007669"/>
    <property type="project" value="UniProtKB-KW"/>
</dbReference>
<protein>
    <recommendedName>
        <fullName evidence="7">Dihydrofolate synthetase</fullName>
        <ecNumber evidence="7">6.3.2.12</ecNumber>
    </recommendedName>
</protein>
<keyword evidence="7" id="KW-0554">One-carbon metabolism</keyword>
<comment type="pathway">
    <text evidence="7">Cofactor biosynthesis; tetrahydrofolylpolyglutamate biosynthesis.</text>
</comment>
<dbReference type="SUPFAM" id="SSF53623">
    <property type="entry name" value="MurD-like peptide ligases, catalytic domain"/>
    <property type="match status" value="1"/>
</dbReference>